<name>A0AA39M794_9BILA</name>
<accession>A0AA39M794</accession>
<proteinExistence type="predicted"/>
<dbReference type="EMBL" id="JAUCMV010000001">
    <property type="protein sequence ID" value="KAK0424261.1"/>
    <property type="molecule type" value="Genomic_DNA"/>
</dbReference>
<dbReference type="Proteomes" id="UP001175271">
    <property type="component" value="Unassembled WGS sequence"/>
</dbReference>
<dbReference type="AlphaFoldDB" id="A0AA39M794"/>
<comment type="caution">
    <text evidence="1">The sequence shown here is derived from an EMBL/GenBank/DDBJ whole genome shotgun (WGS) entry which is preliminary data.</text>
</comment>
<evidence type="ECO:0000313" key="1">
    <source>
        <dbReference type="EMBL" id="KAK0424261.1"/>
    </source>
</evidence>
<protein>
    <submittedName>
        <fullName evidence="1">Uncharacterized protein</fullName>
    </submittedName>
</protein>
<evidence type="ECO:0000313" key="2">
    <source>
        <dbReference type="Proteomes" id="UP001175271"/>
    </source>
</evidence>
<sequence length="299" mass="32853">MKSGSGRSSRSSSGSPPVPLVAPHPVSFQSACSSGSPFLWSRIVDESAIFCGIEQVRRHMLKSFVNHGAVPFRIVFRASPTSLINRSGHSSCASCVVVEHKLPFSSHMSQSSVPSNRFFDKPLVVFHEIFPYLPPNQFVEFGDDVVRRVASFLLIVAATSLLVPGRILRQTGLVRPDLRNLLENLAGLHMASWCVRSSCRITSRLGVWITAQRDTPAILARLHPVSSERRVSKRLSYSSSSSSSSSRVAEVQRGDSWRYWAEGFDEGLHSATDQETGSGDIFTALCCNDPVPLHRSSLQ</sequence>
<gene>
    <name evidence="1" type="ORF">QR680_008581</name>
</gene>
<keyword evidence="2" id="KW-1185">Reference proteome</keyword>
<reference evidence="1" key="1">
    <citation type="submission" date="2023-06" db="EMBL/GenBank/DDBJ databases">
        <title>Genomic analysis of the entomopathogenic nematode Steinernema hermaphroditum.</title>
        <authorList>
            <person name="Schwarz E.M."/>
            <person name="Heppert J.K."/>
            <person name="Baniya A."/>
            <person name="Schwartz H.T."/>
            <person name="Tan C.-H."/>
            <person name="Antoshechkin I."/>
            <person name="Sternberg P.W."/>
            <person name="Goodrich-Blair H."/>
            <person name="Dillman A.R."/>
        </authorList>
    </citation>
    <scope>NUCLEOTIDE SEQUENCE</scope>
    <source>
        <strain evidence="1">PS9179</strain>
        <tissue evidence="1">Whole animal</tissue>
    </source>
</reference>
<organism evidence="1 2">
    <name type="scientific">Steinernema hermaphroditum</name>
    <dbReference type="NCBI Taxonomy" id="289476"/>
    <lineage>
        <taxon>Eukaryota</taxon>
        <taxon>Metazoa</taxon>
        <taxon>Ecdysozoa</taxon>
        <taxon>Nematoda</taxon>
        <taxon>Chromadorea</taxon>
        <taxon>Rhabditida</taxon>
        <taxon>Tylenchina</taxon>
        <taxon>Panagrolaimomorpha</taxon>
        <taxon>Strongyloidoidea</taxon>
        <taxon>Steinernematidae</taxon>
        <taxon>Steinernema</taxon>
    </lineage>
</organism>